<evidence type="ECO:0000256" key="1">
    <source>
        <dbReference type="ARBA" id="ARBA00010641"/>
    </source>
</evidence>
<reference evidence="7 8" key="1">
    <citation type="journal article" date="2015" name="J. Microbiol.">
        <title>Sphingosinicella ginsenosidimutans sp. nov., with ginsenoside converting activity.</title>
        <authorList>
            <person name="Kim J.K."/>
            <person name="Kang M.S."/>
            <person name="Park S.C."/>
            <person name="Kim K.M."/>
            <person name="Choi K."/>
            <person name="Yoon M.H."/>
            <person name="Im W.T."/>
        </authorList>
    </citation>
    <scope>NUCLEOTIDE SEQUENCE [LARGE SCALE GENOMIC DNA]</scope>
    <source>
        <strain evidence="7 8">BS-11</strain>
    </source>
</reference>
<keyword evidence="8" id="KW-1185">Reference proteome</keyword>
<dbReference type="GO" id="GO:0016987">
    <property type="term" value="F:sigma factor activity"/>
    <property type="evidence" value="ECO:0007669"/>
    <property type="project" value="UniProtKB-KW"/>
</dbReference>
<keyword evidence="2" id="KW-0805">Transcription regulation</keyword>
<dbReference type="InterPro" id="IPR036388">
    <property type="entry name" value="WH-like_DNA-bd_sf"/>
</dbReference>
<dbReference type="GO" id="GO:0003677">
    <property type="term" value="F:DNA binding"/>
    <property type="evidence" value="ECO:0007669"/>
    <property type="project" value="InterPro"/>
</dbReference>
<comment type="caution">
    <text evidence="7">The sequence shown here is derived from an EMBL/GenBank/DDBJ whole genome shotgun (WGS) entry which is preliminary data.</text>
</comment>
<evidence type="ECO:0000313" key="7">
    <source>
        <dbReference type="EMBL" id="TXC62547.1"/>
    </source>
</evidence>
<evidence type="ECO:0000256" key="3">
    <source>
        <dbReference type="ARBA" id="ARBA00023082"/>
    </source>
</evidence>
<accession>A0A5C6TPY5</accession>
<dbReference type="InterPro" id="IPR039425">
    <property type="entry name" value="RNA_pol_sigma-70-like"/>
</dbReference>
<evidence type="ECO:0000256" key="4">
    <source>
        <dbReference type="ARBA" id="ARBA00023163"/>
    </source>
</evidence>
<feature type="domain" description="RNA polymerase sigma factor 70 region 4 type 2" evidence="6">
    <location>
        <begin position="110"/>
        <end position="160"/>
    </location>
</feature>
<evidence type="ECO:0000313" key="8">
    <source>
        <dbReference type="Proteomes" id="UP000321249"/>
    </source>
</evidence>
<evidence type="ECO:0000259" key="6">
    <source>
        <dbReference type="Pfam" id="PF08281"/>
    </source>
</evidence>
<dbReference type="InterPro" id="IPR013249">
    <property type="entry name" value="RNA_pol_sigma70_r4_t2"/>
</dbReference>
<gene>
    <name evidence="7" type="ORF">FRZ32_02055</name>
</gene>
<evidence type="ECO:0000256" key="2">
    <source>
        <dbReference type="ARBA" id="ARBA00023015"/>
    </source>
</evidence>
<proteinExistence type="inferred from homology"/>
<dbReference type="PANTHER" id="PTHR43133">
    <property type="entry name" value="RNA POLYMERASE ECF-TYPE SIGMA FACTO"/>
    <property type="match status" value="1"/>
</dbReference>
<feature type="domain" description="RNA polymerase sigma-70 region 2" evidence="5">
    <location>
        <begin position="16"/>
        <end position="69"/>
    </location>
</feature>
<dbReference type="GO" id="GO:0006352">
    <property type="term" value="P:DNA-templated transcription initiation"/>
    <property type="evidence" value="ECO:0007669"/>
    <property type="project" value="InterPro"/>
</dbReference>
<dbReference type="PANTHER" id="PTHR43133:SF63">
    <property type="entry name" value="RNA POLYMERASE SIGMA FACTOR FECI-RELATED"/>
    <property type="match status" value="1"/>
</dbReference>
<dbReference type="SUPFAM" id="SSF88659">
    <property type="entry name" value="Sigma3 and sigma4 domains of RNA polymerase sigma factors"/>
    <property type="match status" value="1"/>
</dbReference>
<dbReference type="EMBL" id="VOQQ01000001">
    <property type="protein sequence ID" value="TXC62547.1"/>
    <property type="molecule type" value="Genomic_DNA"/>
</dbReference>
<dbReference type="SUPFAM" id="SSF88946">
    <property type="entry name" value="Sigma2 domain of RNA polymerase sigma factors"/>
    <property type="match status" value="1"/>
</dbReference>
<dbReference type="OrthoDB" id="7447094at2"/>
<dbReference type="InterPro" id="IPR014284">
    <property type="entry name" value="RNA_pol_sigma-70_dom"/>
</dbReference>
<dbReference type="Pfam" id="PF08281">
    <property type="entry name" value="Sigma70_r4_2"/>
    <property type="match status" value="1"/>
</dbReference>
<name>A0A5C6TPY5_9SPHN</name>
<dbReference type="InterPro" id="IPR013324">
    <property type="entry name" value="RNA_pol_sigma_r3/r4-like"/>
</dbReference>
<dbReference type="Pfam" id="PF04542">
    <property type="entry name" value="Sigma70_r2"/>
    <property type="match status" value="1"/>
</dbReference>
<protein>
    <submittedName>
        <fullName evidence="7">RNA polymerase sigma factor</fullName>
    </submittedName>
</protein>
<dbReference type="InterPro" id="IPR007627">
    <property type="entry name" value="RNA_pol_sigma70_r2"/>
</dbReference>
<sequence length="170" mass="18701">MTGSGLEAAFLANRASLLRFLRARGAGEAADDLLQEAWVRAAAEAKGPIADPVAYLYRTANNLMIDRSRAVLRAAERDRRWIDAQGIDPDPPGAPSGERALIAREELAAAEATLAGLGERTDFVFRRFRIEGASQRRIAEELGISLSAVEKHLQRAYRALADLRRRFDAE</sequence>
<dbReference type="RefSeq" id="WP_147041935.1">
    <property type="nucleotide sequence ID" value="NZ_BAABIR010000001.1"/>
</dbReference>
<dbReference type="Proteomes" id="UP000321249">
    <property type="component" value="Unassembled WGS sequence"/>
</dbReference>
<dbReference type="InterPro" id="IPR013325">
    <property type="entry name" value="RNA_pol_sigma_r2"/>
</dbReference>
<keyword evidence="4" id="KW-0804">Transcription</keyword>
<dbReference type="Gene3D" id="1.10.1740.10">
    <property type="match status" value="1"/>
</dbReference>
<dbReference type="Gene3D" id="1.10.10.10">
    <property type="entry name" value="Winged helix-like DNA-binding domain superfamily/Winged helix DNA-binding domain"/>
    <property type="match status" value="1"/>
</dbReference>
<organism evidence="7 8">
    <name type="scientific">Allosphingosinicella ginsenosidimutans</name>
    <dbReference type="NCBI Taxonomy" id="1176539"/>
    <lineage>
        <taxon>Bacteria</taxon>
        <taxon>Pseudomonadati</taxon>
        <taxon>Pseudomonadota</taxon>
        <taxon>Alphaproteobacteria</taxon>
        <taxon>Sphingomonadales</taxon>
        <taxon>Sphingomonadaceae</taxon>
        <taxon>Allosphingosinicella</taxon>
    </lineage>
</organism>
<dbReference type="AlphaFoldDB" id="A0A5C6TPY5"/>
<dbReference type="NCBIfam" id="TIGR02937">
    <property type="entry name" value="sigma70-ECF"/>
    <property type="match status" value="1"/>
</dbReference>
<evidence type="ECO:0000259" key="5">
    <source>
        <dbReference type="Pfam" id="PF04542"/>
    </source>
</evidence>
<keyword evidence="3" id="KW-0731">Sigma factor</keyword>
<comment type="similarity">
    <text evidence="1">Belongs to the sigma-70 factor family. ECF subfamily.</text>
</comment>